<dbReference type="Proteomes" id="UP000051084">
    <property type="component" value="Unassembled WGS sequence"/>
</dbReference>
<evidence type="ECO:0000313" key="1">
    <source>
        <dbReference type="EMBL" id="KRL96285.1"/>
    </source>
</evidence>
<keyword evidence="2" id="KW-1185">Reference proteome</keyword>
<accession>A0A0R1USX8</accession>
<sequence>MDFMSVKLRRVGTSNVLTVPFFIHTDCKEYNVFVGTDGAIIYIPTQTNDTELQRLARKHGAVLPYRF</sequence>
<proteinExistence type="predicted"/>
<name>A0A0R1USX8_9LACO</name>
<dbReference type="AlphaFoldDB" id="A0A0R1USX8"/>
<organism evidence="1 2">
    <name type="scientific">Limosilactobacillus equigenerosi DSM 18793 = JCM 14505</name>
    <dbReference type="NCBI Taxonomy" id="1423742"/>
    <lineage>
        <taxon>Bacteria</taxon>
        <taxon>Bacillati</taxon>
        <taxon>Bacillota</taxon>
        <taxon>Bacilli</taxon>
        <taxon>Lactobacillales</taxon>
        <taxon>Lactobacillaceae</taxon>
        <taxon>Limosilactobacillus</taxon>
    </lineage>
</organism>
<dbReference type="EMBL" id="AZGC01000010">
    <property type="protein sequence ID" value="KRL96285.1"/>
    <property type="molecule type" value="Genomic_DNA"/>
</dbReference>
<evidence type="ECO:0000313" key="2">
    <source>
        <dbReference type="Proteomes" id="UP000051084"/>
    </source>
</evidence>
<comment type="caution">
    <text evidence="1">The sequence shown here is derived from an EMBL/GenBank/DDBJ whole genome shotgun (WGS) entry which is preliminary data.</text>
</comment>
<reference evidence="1 2" key="1">
    <citation type="journal article" date="2015" name="Genome Announc.">
        <title>Expanding the biotechnology potential of lactobacilli through comparative genomics of 213 strains and associated genera.</title>
        <authorList>
            <person name="Sun Z."/>
            <person name="Harris H.M."/>
            <person name="McCann A."/>
            <person name="Guo C."/>
            <person name="Argimon S."/>
            <person name="Zhang W."/>
            <person name="Yang X."/>
            <person name="Jeffery I.B."/>
            <person name="Cooney J.C."/>
            <person name="Kagawa T.F."/>
            <person name="Liu W."/>
            <person name="Song Y."/>
            <person name="Salvetti E."/>
            <person name="Wrobel A."/>
            <person name="Rasinkangas P."/>
            <person name="Parkhill J."/>
            <person name="Rea M.C."/>
            <person name="O'Sullivan O."/>
            <person name="Ritari J."/>
            <person name="Douillard F.P."/>
            <person name="Paul Ross R."/>
            <person name="Yang R."/>
            <person name="Briner A.E."/>
            <person name="Felis G.E."/>
            <person name="de Vos W.M."/>
            <person name="Barrangou R."/>
            <person name="Klaenhammer T.R."/>
            <person name="Caufield P.W."/>
            <person name="Cui Y."/>
            <person name="Zhang H."/>
            <person name="O'Toole P.W."/>
        </authorList>
    </citation>
    <scope>NUCLEOTIDE SEQUENCE [LARGE SCALE GENOMIC DNA]</scope>
    <source>
        <strain evidence="1 2">DSM 18793</strain>
    </source>
</reference>
<gene>
    <name evidence="1" type="ORF">FC21_GL000284</name>
</gene>
<protein>
    <submittedName>
        <fullName evidence="1">Uncharacterized protein</fullName>
    </submittedName>
</protein>
<dbReference type="PATRIC" id="fig|1423742.4.peg.298"/>